<dbReference type="Proteomes" id="UP000295030">
    <property type="component" value="Unassembled WGS sequence"/>
</dbReference>
<organism evidence="1 2">
    <name type="scientific">Ancylobacter aquaticus</name>
    <dbReference type="NCBI Taxonomy" id="100"/>
    <lineage>
        <taxon>Bacteria</taxon>
        <taxon>Pseudomonadati</taxon>
        <taxon>Pseudomonadota</taxon>
        <taxon>Alphaproteobacteria</taxon>
        <taxon>Hyphomicrobiales</taxon>
        <taxon>Xanthobacteraceae</taxon>
        <taxon>Ancylobacter</taxon>
    </lineage>
</organism>
<evidence type="ECO:0000313" key="2">
    <source>
        <dbReference type="Proteomes" id="UP000295030"/>
    </source>
</evidence>
<dbReference type="AlphaFoldDB" id="A0A4R1I5G4"/>
<proteinExistence type="predicted"/>
<sequence>MQVIRRLQGIGTLYADDHPPTKAEYFLTVCRLTKGLDAGEIVVTGQIEASLNVMLSAEEGRASLALQDGSTHEVVLRSLTGTGSEVRFLKPTSSLVP</sequence>
<evidence type="ECO:0000313" key="1">
    <source>
        <dbReference type="EMBL" id="TCK28985.1"/>
    </source>
</evidence>
<dbReference type="EMBL" id="SMFY01000002">
    <property type="protein sequence ID" value="TCK28985.1"/>
    <property type="molecule type" value="Genomic_DNA"/>
</dbReference>
<gene>
    <name evidence="1" type="ORF">EV667_3002</name>
</gene>
<dbReference type="RefSeq" id="WP_131836078.1">
    <property type="nucleotide sequence ID" value="NZ_SMFY01000002.1"/>
</dbReference>
<protein>
    <submittedName>
        <fullName evidence="1">Uncharacterized protein</fullName>
    </submittedName>
</protein>
<name>A0A4R1I5G4_ANCAQ</name>
<comment type="caution">
    <text evidence="1">The sequence shown here is derived from an EMBL/GenBank/DDBJ whole genome shotgun (WGS) entry which is preliminary data.</text>
</comment>
<accession>A0A4R1I5G4</accession>
<reference evidence="1 2" key="1">
    <citation type="submission" date="2019-03" db="EMBL/GenBank/DDBJ databases">
        <title>Genomic Encyclopedia of Type Strains, Phase IV (KMG-IV): sequencing the most valuable type-strain genomes for metagenomic binning, comparative biology and taxonomic classification.</title>
        <authorList>
            <person name="Goeker M."/>
        </authorList>
    </citation>
    <scope>NUCLEOTIDE SEQUENCE [LARGE SCALE GENOMIC DNA]</scope>
    <source>
        <strain evidence="1 2">DSM 101</strain>
    </source>
</reference>
<keyword evidence="2" id="KW-1185">Reference proteome</keyword>